<keyword evidence="2" id="KW-0472">Membrane</keyword>
<evidence type="ECO:0000256" key="2">
    <source>
        <dbReference type="SAM" id="Phobius"/>
    </source>
</evidence>
<sequence length="91" mass="10409">MSFGYGPGNEAQKSTRGNKALLGKRKSLQELRKENGSFSEGKLEFKKLSQQELIEFKIKVRKQKKKENILLVLTLIGCLLLGTLFYYLLTK</sequence>
<proteinExistence type="predicted"/>
<gene>
    <name evidence="3" type="ORF">SAMN05216290_1647</name>
</gene>
<protein>
    <submittedName>
        <fullName evidence="3">Uncharacterized protein</fullName>
    </submittedName>
</protein>
<name>A0A1I0P1P3_9BACT</name>
<keyword evidence="2" id="KW-1133">Transmembrane helix</keyword>
<keyword evidence="4" id="KW-1185">Reference proteome</keyword>
<accession>A0A1I0P1P3</accession>
<dbReference type="EMBL" id="FOIR01000001">
    <property type="protein sequence ID" value="SEW08044.1"/>
    <property type="molecule type" value="Genomic_DNA"/>
</dbReference>
<dbReference type="RefSeq" id="WP_090258018.1">
    <property type="nucleotide sequence ID" value="NZ_FOIR01000001.1"/>
</dbReference>
<evidence type="ECO:0000313" key="4">
    <source>
        <dbReference type="Proteomes" id="UP000199437"/>
    </source>
</evidence>
<evidence type="ECO:0000256" key="1">
    <source>
        <dbReference type="SAM" id="MobiDB-lite"/>
    </source>
</evidence>
<feature type="transmembrane region" description="Helical" evidence="2">
    <location>
        <begin position="69"/>
        <end position="89"/>
    </location>
</feature>
<evidence type="ECO:0000313" key="3">
    <source>
        <dbReference type="EMBL" id="SEW08044.1"/>
    </source>
</evidence>
<dbReference type="STRING" id="1267423.SAMN05216290_1647"/>
<dbReference type="GeneID" id="99986371"/>
<reference evidence="4" key="1">
    <citation type="submission" date="2016-10" db="EMBL/GenBank/DDBJ databases">
        <authorList>
            <person name="Varghese N."/>
            <person name="Submissions S."/>
        </authorList>
    </citation>
    <scope>NUCLEOTIDE SEQUENCE [LARGE SCALE GENOMIC DNA]</scope>
    <source>
        <strain evidence="4">CGMCC 1.12402</strain>
    </source>
</reference>
<dbReference type="AlphaFoldDB" id="A0A1I0P1P3"/>
<dbReference type="Proteomes" id="UP000199437">
    <property type="component" value="Unassembled WGS sequence"/>
</dbReference>
<organism evidence="3 4">
    <name type="scientific">Roseivirga pacifica</name>
    <dbReference type="NCBI Taxonomy" id="1267423"/>
    <lineage>
        <taxon>Bacteria</taxon>
        <taxon>Pseudomonadati</taxon>
        <taxon>Bacteroidota</taxon>
        <taxon>Cytophagia</taxon>
        <taxon>Cytophagales</taxon>
        <taxon>Roseivirgaceae</taxon>
        <taxon>Roseivirga</taxon>
    </lineage>
</organism>
<feature type="region of interest" description="Disordered" evidence="1">
    <location>
        <begin position="1"/>
        <end position="24"/>
    </location>
</feature>
<keyword evidence="2" id="KW-0812">Transmembrane</keyword>